<dbReference type="EC" id="2.7.13.3" evidence="2"/>
<name>A0A1P8WAA7_9PLAN</name>
<dbReference type="Gene3D" id="1.10.287.130">
    <property type="match status" value="1"/>
</dbReference>
<evidence type="ECO:0000256" key="5">
    <source>
        <dbReference type="ARBA" id="ARBA00022777"/>
    </source>
</evidence>
<evidence type="ECO:0000256" key="4">
    <source>
        <dbReference type="ARBA" id="ARBA00022679"/>
    </source>
</evidence>
<gene>
    <name evidence="8" type="primary">cph_3</name>
    <name evidence="8" type="ORF">Fuma_00574</name>
</gene>
<dbReference type="SUPFAM" id="SSF47384">
    <property type="entry name" value="Homodimeric domain of signal transducing histidine kinase"/>
    <property type="match status" value="1"/>
</dbReference>
<evidence type="ECO:0000256" key="3">
    <source>
        <dbReference type="ARBA" id="ARBA00022553"/>
    </source>
</evidence>
<dbReference type="InterPro" id="IPR005467">
    <property type="entry name" value="His_kinase_dom"/>
</dbReference>
<protein>
    <recommendedName>
        <fullName evidence="2">histidine kinase</fullName>
        <ecNumber evidence="2">2.7.13.3</ecNumber>
    </recommendedName>
</protein>
<keyword evidence="3" id="KW-0597">Phosphoprotein</keyword>
<evidence type="ECO:0000313" key="9">
    <source>
        <dbReference type="Proteomes" id="UP000187735"/>
    </source>
</evidence>
<dbReference type="PRINTS" id="PR00344">
    <property type="entry name" value="BCTRLSENSOR"/>
</dbReference>
<dbReference type="SMART" id="SM00388">
    <property type="entry name" value="HisKA"/>
    <property type="match status" value="1"/>
</dbReference>
<dbReference type="SUPFAM" id="SSF55874">
    <property type="entry name" value="ATPase domain of HSP90 chaperone/DNA topoisomerase II/histidine kinase"/>
    <property type="match status" value="1"/>
</dbReference>
<dbReference type="PANTHER" id="PTHR43304">
    <property type="entry name" value="PHYTOCHROME-LIKE PROTEIN CPH1"/>
    <property type="match status" value="1"/>
</dbReference>
<dbReference type="PROSITE" id="PS50113">
    <property type="entry name" value="PAC"/>
    <property type="match status" value="1"/>
</dbReference>
<reference evidence="8 9" key="1">
    <citation type="journal article" date="2016" name="Front. Microbiol.">
        <title>Fuerstia marisgermanicae gen. nov., sp. nov., an Unusual Member of the Phylum Planctomycetes from the German Wadden Sea.</title>
        <authorList>
            <person name="Kohn T."/>
            <person name="Heuer A."/>
            <person name="Jogler M."/>
            <person name="Vollmers J."/>
            <person name="Boedeker C."/>
            <person name="Bunk B."/>
            <person name="Rast P."/>
            <person name="Borchert D."/>
            <person name="Glockner I."/>
            <person name="Freese H.M."/>
            <person name="Klenk H.P."/>
            <person name="Overmann J."/>
            <person name="Kaster A.K."/>
            <person name="Rohde M."/>
            <person name="Wiegand S."/>
            <person name="Jogler C."/>
        </authorList>
    </citation>
    <scope>NUCLEOTIDE SEQUENCE [LARGE SCALE GENOMIC DNA]</scope>
    <source>
        <strain evidence="8 9">NH11</strain>
    </source>
</reference>
<feature type="domain" description="PAC" evidence="7">
    <location>
        <begin position="1"/>
        <end position="33"/>
    </location>
</feature>
<evidence type="ECO:0000256" key="2">
    <source>
        <dbReference type="ARBA" id="ARBA00012438"/>
    </source>
</evidence>
<dbReference type="EMBL" id="CP017641">
    <property type="protein sequence ID" value="APZ90990.1"/>
    <property type="molecule type" value="Genomic_DNA"/>
</dbReference>
<sequence length="268" mass="30025">MTPVEDNCNNVVFLIKEAHDVTEHKRREAELTRLNDQLTTSNRELEQFAYVASHDLQEPLRKITSYAQLLLEDAENLNPDARRDIDVVIDGAERLKVLVGDLLTFSRVTTLGRPLSLVDANECLQAALENLELTIQESNSVIKCDTFPAVVADAGQLTRLFQNLISNAIKYCDEARPTVHIGNRVVDSQVECFVKDNGLGIEPRYFDKVFEIFQRLHGRTAYSGTGIGLAICKRIVERFGGRIWVDSDGKSGTTFYFTLNMDSQGAQA</sequence>
<evidence type="ECO:0000259" key="7">
    <source>
        <dbReference type="PROSITE" id="PS50113"/>
    </source>
</evidence>
<keyword evidence="4 8" id="KW-0808">Transferase</keyword>
<dbReference type="FunFam" id="3.30.565.10:FF:000006">
    <property type="entry name" value="Sensor histidine kinase WalK"/>
    <property type="match status" value="1"/>
</dbReference>
<evidence type="ECO:0000313" key="8">
    <source>
        <dbReference type="EMBL" id="APZ90990.1"/>
    </source>
</evidence>
<dbReference type="InterPro" id="IPR036890">
    <property type="entry name" value="HATPase_C_sf"/>
</dbReference>
<dbReference type="Gene3D" id="3.30.565.10">
    <property type="entry name" value="Histidine kinase-like ATPase, C-terminal domain"/>
    <property type="match status" value="1"/>
</dbReference>
<dbReference type="SMART" id="SM00387">
    <property type="entry name" value="HATPase_c"/>
    <property type="match status" value="1"/>
</dbReference>
<dbReference type="CDD" id="cd00082">
    <property type="entry name" value="HisKA"/>
    <property type="match status" value="1"/>
</dbReference>
<dbReference type="KEGG" id="fmr:Fuma_00574"/>
<dbReference type="PANTHER" id="PTHR43304:SF1">
    <property type="entry name" value="PAC DOMAIN-CONTAINING PROTEIN"/>
    <property type="match status" value="1"/>
</dbReference>
<dbReference type="InterPro" id="IPR003594">
    <property type="entry name" value="HATPase_dom"/>
</dbReference>
<organism evidence="8 9">
    <name type="scientific">Fuerstiella marisgermanici</name>
    <dbReference type="NCBI Taxonomy" id="1891926"/>
    <lineage>
        <taxon>Bacteria</taxon>
        <taxon>Pseudomonadati</taxon>
        <taxon>Planctomycetota</taxon>
        <taxon>Planctomycetia</taxon>
        <taxon>Planctomycetales</taxon>
        <taxon>Planctomycetaceae</taxon>
        <taxon>Fuerstiella</taxon>
    </lineage>
</organism>
<dbReference type="InterPro" id="IPR052162">
    <property type="entry name" value="Sensor_kinase/Photoreceptor"/>
</dbReference>
<dbReference type="InterPro" id="IPR004358">
    <property type="entry name" value="Sig_transdc_His_kin-like_C"/>
</dbReference>
<dbReference type="Pfam" id="PF02518">
    <property type="entry name" value="HATPase_c"/>
    <property type="match status" value="1"/>
</dbReference>
<dbReference type="Proteomes" id="UP000187735">
    <property type="component" value="Chromosome"/>
</dbReference>
<feature type="domain" description="Histidine kinase" evidence="6">
    <location>
        <begin position="51"/>
        <end position="263"/>
    </location>
</feature>
<comment type="catalytic activity">
    <reaction evidence="1">
        <text>ATP + protein L-histidine = ADP + protein N-phospho-L-histidine.</text>
        <dbReference type="EC" id="2.7.13.3"/>
    </reaction>
</comment>
<dbReference type="Pfam" id="PF00512">
    <property type="entry name" value="HisKA"/>
    <property type="match status" value="1"/>
</dbReference>
<dbReference type="AlphaFoldDB" id="A0A1P8WAA7"/>
<dbReference type="InterPro" id="IPR036097">
    <property type="entry name" value="HisK_dim/P_sf"/>
</dbReference>
<dbReference type="InterPro" id="IPR000700">
    <property type="entry name" value="PAS-assoc_C"/>
</dbReference>
<dbReference type="GO" id="GO:0000155">
    <property type="term" value="F:phosphorelay sensor kinase activity"/>
    <property type="evidence" value="ECO:0007669"/>
    <property type="project" value="InterPro"/>
</dbReference>
<evidence type="ECO:0000259" key="6">
    <source>
        <dbReference type="PROSITE" id="PS50109"/>
    </source>
</evidence>
<keyword evidence="9" id="KW-1185">Reference proteome</keyword>
<dbReference type="PROSITE" id="PS50109">
    <property type="entry name" value="HIS_KIN"/>
    <property type="match status" value="1"/>
</dbReference>
<evidence type="ECO:0000256" key="1">
    <source>
        <dbReference type="ARBA" id="ARBA00000085"/>
    </source>
</evidence>
<proteinExistence type="predicted"/>
<keyword evidence="5" id="KW-0418">Kinase</keyword>
<dbReference type="STRING" id="1891926.Fuma_00574"/>
<accession>A0A1P8WAA7</accession>
<dbReference type="InterPro" id="IPR003661">
    <property type="entry name" value="HisK_dim/P_dom"/>
</dbReference>